<keyword evidence="1" id="KW-1133">Transmembrane helix</keyword>
<feature type="transmembrane region" description="Helical" evidence="1">
    <location>
        <begin position="31"/>
        <end position="52"/>
    </location>
</feature>
<evidence type="ECO:0000256" key="1">
    <source>
        <dbReference type="SAM" id="Phobius"/>
    </source>
</evidence>
<evidence type="ECO:0000313" key="2">
    <source>
        <dbReference type="EMBL" id="MBN8743459.1"/>
    </source>
</evidence>
<dbReference type="EMBL" id="JAFKMR010000012">
    <property type="protein sequence ID" value="MBN8743459.1"/>
    <property type="molecule type" value="Genomic_DNA"/>
</dbReference>
<protein>
    <submittedName>
        <fullName evidence="2">Uncharacterized protein</fullName>
    </submittedName>
</protein>
<accession>A0A8I1MUM7</accession>
<dbReference type="AlphaFoldDB" id="A0A8I1MUM7"/>
<proteinExistence type="predicted"/>
<comment type="caution">
    <text evidence="2">The sequence shown here is derived from an EMBL/GenBank/DDBJ whole genome shotgun (WGS) entry which is preliminary data.</text>
</comment>
<dbReference type="Proteomes" id="UP000664800">
    <property type="component" value="Unassembled WGS sequence"/>
</dbReference>
<reference evidence="2" key="1">
    <citation type="submission" date="2021-02" db="EMBL/GenBank/DDBJ databases">
        <title>Thiocyanate and organic carbon inputs drive convergent selection for specific autotrophic Afipia and Thiobacillus strains within complex microbiomes.</title>
        <authorList>
            <person name="Huddy R.J."/>
            <person name="Sachdeva R."/>
            <person name="Kadzinga F."/>
            <person name="Kantor R.S."/>
            <person name="Harrison S.T.L."/>
            <person name="Banfield J.F."/>
        </authorList>
    </citation>
    <scope>NUCLEOTIDE SEQUENCE</scope>
    <source>
        <strain evidence="2">SCN18_13_7_16_R3_B_64_19</strain>
    </source>
</reference>
<sequence length="60" mass="6120">MTYYCVAASAPGSAASIPCSPDNIGLTQADAGQLAAALLTVAAFAFVVRVVLRFLTNSRS</sequence>
<keyword evidence="1" id="KW-0472">Membrane</keyword>
<keyword evidence="1" id="KW-0812">Transmembrane</keyword>
<organism evidence="2 3">
    <name type="scientific">Thiomonas arsenitoxydans (strain DSM 22701 / CIP 110005 / 3As)</name>
    <dbReference type="NCBI Taxonomy" id="426114"/>
    <lineage>
        <taxon>Bacteria</taxon>
        <taxon>Pseudomonadati</taxon>
        <taxon>Pseudomonadota</taxon>
        <taxon>Betaproteobacteria</taxon>
        <taxon>Burkholderiales</taxon>
        <taxon>Thiomonas</taxon>
    </lineage>
</organism>
<gene>
    <name evidence="2" type="ORF">J0I24_04045</name>
</gene>
<name>A0A8I1MUM7_THIA3</name>
<dbReference type="RefSeq" id="WP_276728248.1">
    <property type="nucleotide sequence ID" value="NZ_JAFKMR010000012.1"/>
</dbReference>
<evidence type="ECO:0000313" key="3">
    <source>
        <dbReference type="Proteomes" id="UP000664800"/>
    </source>
</evidence>